<dbReference type="OrthoDB" id="72540at2"/>
<name>A0A1U7NS67_9DEIO</name>
<keyword evidence="4" id="KW-1185">Reference proteome</keyword>
<feature type="chain" id="PRO_5013182836" description="DUF7452 domain-containing protein" evidence="1">
    <location>
        <begin position="21"/>
        <end position="144"/>
    </location>
</feature>
<dbReference type="InterPro" id="IPR055875">
    <property type="entry name" value="DUF7452"/>
</dbReference>
<organism evidence="3 4">
    <name type="scientific">Deinococcus marmoris</name>
    <dbReference type="NCBI Taxonomy" id="249408"/>
    <lineage>
        <taxon>Bacteria</taxon>
        <taxon>Thermotogati</taxon>
        <taxon>Deinococcota</taxon>
        <taxon>Deinococci</taxon>
        <taxon>Deinococcales</taxon>
        <taxon>Deinococcaceae</taxon>
        <taxon>Deinococcus</taxon>
    </lineage>
</organism>
<evidence type="ECO:0000313" key="3">
    <source>
        <dbReference type="EMBL" id="OLV15761.1"/>
    </source>
</evidence>
<dbReference type="Pfam" id="PF24249">
    <property type="entry name" value="DUF7452"/>
    <property type="match status" value="1"/>
</dbReference>
<evidence type="ECO:0000313" key="4">
    <source>
        <dbReference type="Proteomes" id="UP000186607"/>
    </source>
</evidence>
<sequence>MKKLLTLTALTAALSAPALAALYTVPNTFTAGSAIKAADMNTNFQSAQTELRRLDTKVVAFIHTSTATNITSNWTCIDNPASNSTPTALVFVTPNYSPPSPTPSGYVPYPIGVWYTTSKWCIFYQDTTKIMPAGLSFNVMVTKP</sequence>
<comment type="caution">
    <text evidence="3">The sequence shown here is derived from an EMBL/GenBank/DDBJ whole genome shotgun (WGS) entry which is preliminary data.</text>
</comment>
<evidence type="ECO:0000256" key="1">
    <source>
        <dbReference type="SAM" id="SignalP"/>
    </source>
</evidence>
<dbReference type="RefSeq" id="WP_075836749.1">
    <property type="nucleotide sequence ID" value="NZ_MSTI01000164.1"/>
</dbReference>
<keyword evidence="1" id="KW-0732">Signal</keyword>
<evidence type="ECO:0000259" key="2">
    <source>
        <dbReference type="Pfam" id="PF24249"/>
    </source>
</evidence>
<protein>
    <recommendedName>
        <fullName evidence="2">DUF7452 domain-containing protein</fullName>
    </recommendedName>
</protein>
<proteinExistence type="predicted"/>
<dbReference type="Proteomes" id="UP000186607">
    <property type="component" value="Unassembled WGS sequence"/>
</dbReference>
<dbReference type="STRING" id="249408.BOO71_0013903"/>
<reference evidence="3 4" key="1">
    <citation type="submission" date="2017-01" db="EMBL/GenBank/DDBJ databases">
        <title>Genome Analysis of Deinococcus marmoris KOPRI26562.</title>
        <authorList>
            <person name="Kim J.H."/>
            <person name="Oh H.-M."/>
        </authorList>
    </citation>
    <scope>NUCLEOTIDE SEQUENCE [LARGE SCALE GENOMIC DNA]</scope>
    <source>
        <strain evidence="3 4">KOPRI26562</strain>
    </source>
</reference>
<accession>A0A1U7NS67</accession>
<feature type="signal peptide" evidence="1">
    <location>
        <begin position="1"/>
        <end position="20"/>
    </location>
</feature>
<dbReference type="EMBL" id="MSTI01000164">
    <property type="protein sequence ID" value="OLV15761.1"/>
    <property type="molecule type" value="Genomic_DNA"/>
</dbReference>
<dbReference type="AlphaFoldDB" id="A0A1U7NS67"/>
<feature type="domain" description="DUF7452" evidence="2">
    <location>
        <begin position="57"/>
        <end position="141"/>
    </location>
</feature>
<gene>
    <name evidence="3" type="ORF">BOO71_0013903</name>
</gene>